<gene>
    <name evidence="1" type="ORF">HNY73_008484</name>
</gene>
<organism evidence="1 2">
    <name type="scientific">Argiope bruennichi</name>
    <name type="common">Wasp spider</name>
    <name type="synonym">Aranea bruennichi</name>
    <dbReference type="NCBI Taxonomy" id="94029"/>
    <lineage>
        <taxon>Eukaryota</taxon>
        <taxon>Metazoa</taxon>
        <taxon>Ecdysozoa</taxon>
        <taxon>Arthropoda</taxon>
        <taxon>Chelicerata</taxon>
        <taxon>Arachnida</taxon>
        <taxon>Araneae</taxon>
        <taxon>Araneomorphae</taxon>
        <taxon>Entelegynae</taxon>
        <taxon>Araneoidea</taxon>
        <taxon>Araneidae</taxon>
        <taxon>Argiope</taxon>
    </lineage>
</organism>
<name>A0A8T0F8W2_ARGBR</name>
<reference evidence="1" key="1">
    <citation type="journal article" date="2020" name="bioRxiv">
        <title>Chromosome-level reference genome of the European wasp spider Argiope bruennichi: a resource for studies on range expansion and evolutionary adaptation.</title>
        <authorList>
            <person name="Sheffer M.M."/>
            <person name="Hoppe A."/>
            <person name="Krehenwinkel H."/>
            <person name="Uhl G."/>
            <person name="Kuss A.W."/>
            <person name="Jensen L."/>
            <person name="Jensen C."/>
            <person name="Gillespie R.G."/>
            <person name="Hoff K.J."/>
            <person name="Prost S."/>
        </authorList>
    </citation>
    <scope>NUCLEOTIDE SEQUENCE</scope>
</reference>
<dbReference type="EMBL" id="JABXBU010000015">
    <property type="protein sequence ID" value="KAF8786812.1"/>
    <property type="molecule type" value="Genomic_DNA"/>
</dbReference>
<proteinExistence type="predicted"/>
<protein>
    <submittedName>
        <fullName evidence="1">Uncharacterized protein</fullName>
    </submittedName>
</protein>
<dbReference type="Proteomes" id="UP000807504">
    <property type="component" value="Unassembled WGS sequence"/>
</dbReference>
<accession>A0A8T0F8W2</accession>
<evidence type="ECO:0000313" key="2">
    <source>
        <dbReference type="Proteomes" id="UP000807504"/>
    </source>
</evidence>
<dbReference type="AlphaFoldDB" id="A0A8T0F8W2"/>
<evidence type="ECO:0000313" key="1">
    <source>
        <dbReference type="EMBL" id="KAF8786812.1"/>
    </source>
</evidence>
<sequence length="89" mass="9960">MSASGGEGGLDGNARWVIQVARVGKLLGKEEEEKFVKIWREKFEEEEEVGRGMGDGSAAVTCVKQLMPLSEEEMRRKRVFSTRIKCLKG</sequence>
<reference evidence="1" key="2">
    <citation type="submission" date="2020-06" db="EMBL/GenBank/DDBJ databases">
        <authorList>
            <person name="Sheffer M."/>
        </authorList>
    </citation>
    <scope>NUCLEOTIDE SEQUENCE</scope>
</reference>
<comment type="caution">
    <text evidence="1">The sequence shown here is derived from an EMBL/GenBank/DDBJ whole genome shotgun (WGS) entry which is preliminary data.</text>
</comment>
<keyword evidence="2" id="KW-1185">Reference proteome</keyword>